<keyword evidence="1" id="KW-0479">Metal-binding</keyword>
<dbReference type="SMART" id="SM00343">
    <property type="entry name" value="ZnF_C2HC"/>
    <property type="match status" value="1"/>
</dbReference>
<dbReference type="SUPFAM" id="SSF57756">
    <property type="entry name" value="Retrovirus zinc finger-like domains"/>
    <property type="match status" value="1"/>
</dbReference>
<evidence type="ECO:0000256" key="1">
    <source>
        <dbReference type="PROSITE-ProRule" id="PRU00047"/>
    </source>
</evidence>
<dbReference type="InterPro" id="IPR043128">
    <property type="entry name" value="Rev_trsase/Diguanyl_cyclase"/>
</dbReference>
<feature type="region of interest" description="Disordered" evidence="2">
    <location>
        <begin position="1"/>
        <end position="24"/>
    </location>
</feature>
<dbReference type="PANTHER" id="PTHR24559">
    <property type="entry name" value="TRANSPOSON TY3-I GAG-POL POLYPROTEIN"/>
    <property type="match status" value="1"/>
</dbReference>
<dbReference type="Gene3D" id="3.10.10.10">
    <property type="entry name" value="HIV Type 1 Reverse Transcriptase, subunit A, domain 1"/>
    <property type="match status" value="1"/>
</dbReference>
<dbReference type="InterPro" id="IPR053134">
    <property type="entry name" value="RNA-dir_DNA_polymerase"/>
</dbReference>
<dbReference type="Pfam" id="PF00098">
    <property type="entry name" value="zf-CCHC"/>
    <property type="match status" value="1"/>
</dbReference>
<dbReference type="Pfam" id="PF03732">
    <property type="entry name" value="Retrotrans_gag"/>
    <property type="match status" value="1"/>
</dbReference>
<evidence type="ECO:0000256" key="2">
    <source>
        <dbReference type="SAM" id="MobiDB-lite"/>
    </source>
</evidence>
<dbReference type="OMA" id="FTHRIKT"/>
<dbReference type="OrthoDB" id="437338at2759"/>
<gene>
    <name evidence="4" type="primary">LOC107787615</name>
</gene>
<dbReference type="KEGG" id="nta:107787615"/>
<name>A0A1S3ZK00_TOBAC</name>
<dbReference type="Gene3D" id="3.30.70.270">
    <property type="match status" value="1"/>
</dbReference>
<dbReference type="InterPro" id="IPR001878">
    <property type="entry name" value="Znf_CCHC"/>
</dbReference>
<dbReference type="InterPro" id="IPR000477">
    <property type="entry name" value="RT_dom"/>
</dbReference>
<dbReference type="AlphaFoldDB" id="A0A1S3ZK00"/>
<dbReference type="PROSITE" id="PS50158">
    <property type="entry name" value="ZF_CCHC"/>
    <property type="match status" value="1"/>
</dbReference>
<dbReference type="CDD" id="cd01647">
    <property type="entry name" value="RT_LTR"/>
    <property type="match status" value="1"/>
</dbReference>
<dbReference type="InterPro" id="IPR043502">
    <property type="entry name" value="DNA/RNA_pol_sf"/>
</dbReference>
<feature type="region of interest" description="Disordered" evidence="2">
    <location>
        <begin position="214"/>
        <end position="263"/>
    </location>
</feature>
<evidence type="ECO:0000259" key="3">
    <source>
        <dbReference type="PROSITE" id="PS50158"/>
    </source>
</evidence>
<feature type="domain" description="CCHC-type" evidence="3">
    <location>
        <begin position="293"/>
        <end position="307"/>
    </location>
</feature>
<dbReference type="Gene3D" id="4.10.60.10">
    <property type="entry name" value="Zinc finger, CCHC-type"/>
    <property type="match status" value="1"/>
</dbReference>
<feature type="compositionally biased region" description="Polar residues" evidence="2">
    <location>
        <begin position="234"/>
        <end position="243"/>
    </location>
</feature>
<dbReference type="SUPFAM" id="SSF56672">
    <property type="entry name" value="DNA/RNA polymerases"/>
    <property type="match status" value="1"/>
</dbReference>
<dbReference type="GO" id="GO:0003676">
    <property type="term" value="F:nucleic acid binding"/>
    <property type="evidence" value="ECO:0007669"/>
    <property type="project" value="InterPro"/>
</dbReference>
<proteinExistence type="predicted"/>
<organism evidence="4">
    <name type="scientific">Nicotiana tabacum</name>
    <name type="common">Common tobacco</name>
    <dbReference type="NCBI Taxonomy" id="4097"/>
    <lineage>
        <taxon>Eukaryota</taxon>
        <taxon>Viridiplantae</taxon>
        <taxon>Streptophyta</taxon>
        <taxon>Embryophyta</taxon>
        <taxon>Tracheophyta</taxon>
        <taxon>Spermatophyta</taxon>
        <taxon>Magnoliopsida</taxon>
        <taxon>eudicotyledons</taxon>
        <taxon>Gunneridae</taxon>
        <taxon>Pentapetalae</taxon>
        <taxon>asterids</taxon>
        <taxon>lamiids</taxon>
        <taxon>Solanales</taxon>
        <taxon>Solanaceae</taxon>
        <taxon>Nicotianoideae</taxon>
        <taxon>Nicotianeae</taxon>
        <taxon>Nicotiana</taxon>
    </lineage>
</organism>
<sequence length="751" mass="84743">MGQPQATMPDQVQEQGVQDAPSPVPTVVPTVALPADTMAKLLNVLEALVPTQGGSSDNSADPQSFLDGTLKALRALGCSSERVVELATYKLEDMANIWYETILLGRPAGATPLTWDKFSKLFMDHFLPDSLRQKYVRDFERLVHTPDMDVSTYNTKFCNLARHAPYIVPTHEARVQRFVDGLVSHLYTAVAPQMKTLSYTNVVDLARKIENKGRDERATSELRNQGQQQQGSQTWTHLSSQSAYRPHYRQGARVPSSLSSGHRNSGKIYATALVCQTCGRSHLGQCHVLTGECFRCGQLGHHLRDCPHPPRNFNQASIQGRGAGDRATVNQGQGNAFTRQDAQASNASVCSFDALALIDPGFTHSYVSSYFALRFSRQPELLNDHFLVATPVGESLLAEYVYHACQIRVDGRDTLADLIMVKFGIPNEPNFVLKGGQVLETCNVVSFMKAQRLSKKGWLGLLAIVNDTRKETISIENIPVVREFSDIFPGDLPGLPPVREIDFGIDLPPDIQPISIPPYRMAPTELKELKQQLQNLLDKGFIIPSISPWGAPVLFVKNKDGSLRICIDYRQLNKIIIRNKYPFPHIDDMFDQLQGFAHFSNIDLRSGYHMLRIKYEDIPKTPFRTRYGHYEFLAMPFVLTNAPAAFMDLMNKVFHPFLDIFVIVFIDDILIYSHSQGEHGNHLRTVLEAPTIPLDEKLSYEEEPMAIVDRQERKLRSKEIVFVKVLWRNHTVEEAAWEIEDDMRVKYPHLF</sequence>
<dbReference type="Pfam" id="PF08284">
    <property type="entry name" value="RVP_2"/>
    <property type="match status" value="1"/>
</dbReference>
<dbReference type="GO" id="GO:0008270">
    <property type="term" value="F:zinc ion binding"/>
    <property type="evidence" value="ECO:0007669"/>
    <property type="project" value="UniProtKB-KW"/>
</dbReference>
<dbReference type="RefSeq" id="XP_016464696.1">
    <property type="nucleotide sequence ID" value="XM_016609210.1"/>
</dbReference>
<dbReference type="PaxDb" id="4097-A0A1S3ZK00"/>
<accession>A0A1S3ZK00</accession>
<keyword evidence="1" id="KW-0863">Zinc-finger</keyword>
<dbReference type="PANTHER" id="PTHR24559:SF444">
    <property type="entry name" value="REVERSE TRANSCRIPTASE DOMAIN-CONTAINING PROTEIN"/>
    <property type="match status" value="1"/>
</dbReference>
<keyword evidence="1" id="KW-0862">Zinc</keyword>
<evidence type="ECO:0000313" key="4">
    <source>
        <dbReference type="RefSeq" id="XP_016464696.1"/>
    </source>
</evidence>
<feature type="compositionally biased region" description="Polar residues" evidence="2">
    <location>
        <begin position="1"/>
        <end position="16"/>
    </location>
</feature>
<dbReference type="InterPro" id="IPR005162">
    <property type="entry name" value="Retrotrans_gag_dom"/>
</dbReference>
<protein>
    <recommendedName>
        <fullName evidence="3">CCHC-type domain-containing protein</fullName>
    </recommendedName>
</protein>
<dbReference type="InterPro" id="IPR036875">
    <property type="entry name" value="Znf_CCHC_sf"/>
</dbReference>
<dbReference type="Pfam" id="PF00078">
    <property type="entry name" value="RVT_1"/>
    <property type="match status" value="1"/>
</dbReference>
<reference evidence="4" key="1">
    <citation type="submission" date="2025-08" db="UniProtKB">
        <authorList>
            <consortium name="RefSeq"/>
        </authorList>
    </citation>
    <scope>IDENTIFICATION</scope>
</reference>